<protein>
    <submittedName>
        <fullName evidence="1">11210_t:CDS:1</fullName>
    </submittedName>
</protein>
<organism evidence="1 2">
    <name type="scientific">Cetraspora pellucida</name>
    <dbReference type="NCBI Taxonomy" id="1433469"/>
    <lineage>
        <taxon>Eukaryota</taxon>
        <taxon>Fungi</taxon>
        <taxon>Fungi incertae sedis</taxon>
        <taxon>Mucoromycota</taxon>
        <taxon>Glomeromycotina</taxon>
        <taxon>Glomeromycetes</taxon>
        <taxon>Diversisporales</taxon>
        <taxon>Gigasporaceae</taxon>
        <taxon>Cetraspora</taxon>
    </lineage>
</organism>
<dbReference type="EMBL" id="CAJVPW010013827">
    <property type="protein sequence ID" value="CAG8648667.1"/>
    <property type="molecule type" value="Genomic_DNA"/>
</dbReference>
<name>A0ACA9NFM1_9GLOM</name>
<dbReference type="Proteomes" id="UP000789366">
    <property type="component" value="Unassembled WGS sequence"/>
</dbReference>
<evidence type="ECO:0000313" key="2">
    <source>
        <dbReference type="Proteomes" id="UP000789366"/>
    </source>
</evidence>
<proteinExistence type="predicted"/>
<keyword evidence="2" id="KW-1185">Reference proteome</keyword>
<evidence type="ECO:0000313" key="1">
    <source>
        <dbReference type="EMBL" id="CAG8648667.1"/>
    </source>
</evidence>
<comment type="caution">
    <text evidence="1">The sequence shown here is derived from an EMBL/GenBank/DDBJ whole genome shotgun (WGS) entry which is preliminary data.</text>
</comment>
<reference evidence="1" key="1">
    <citation type="submission" date="2021-06" db="EMBL/GenBank/DDBJ databases">
        <authorList>
            <person name="Kallberg Y."/>
            <person name="Tangrot J."/>
            <person name="Rosling A."/>
        </authorList>
    </citation>
    <scope>NUCLEOTIDE SEQUENCE</scope>
    <source>
        <strain evidence="1">28 12/20/2015</strain>
    </source>
</reference>
<sequence>MKHFISVIFFLIAASIGVTVNAIVTGTYFDRIVLVIFENTAYSKAVANSYLANLTSRSDGLLLSNYHAVSHPSQPNYIATIFGSTAGITDDNNHNVAGNNVVDLLEAKNISWKAYMENYPGNCYTGSFAPSGTDLYARKHDPFISMNDIRQNSARCAKLVPSTQLDTDISANAVPQFVYFVPNQQDDAHDTNITFAMTWFQNWLEPKLTQPAFTTNTLIFIVFDEDDGSEGNHIFAGLLGTPVHPPANHTDGGSYNHYSYLATVEKNWNLGNLGRNDVGATTFTTYLQHP</sequence>
<gene>
    <name evidence="1" type="ORF">SPELUC_LOCUS8832</name>
</gene>
<accession>A0ACA9NFM1</accession>